<dbReference type="Proteomes" id="UP000596660">
    <property type="component" value="Unplaced"/>
</dbReference>
<feature type="domain" description="PB1-like" evidence="2">
    <location>
        <begin position="13"/>
        <end position="112"/>
    </location>
</feature>
<protein>
    <recommendedName>
        <fullName evidence="2">PB1-like domain-containing protein</fullName>
    </recommendedName>
</protein>
<evidence type="ECO:0000313" key="4">
    <source>
        <dbReference type="Proteomes" id="UP000596660"/>
    </source>
</evidence>
<dbReference type="AlphaFoldDB" id="A0A803LM35"/>
<dbReference type="Pfam" id="PF26130">
    <property type="entry name" value="PB1-like"/>
    <property type="match status" value="1"/>
</dbReference>
<evidence type="ECO:0000259" key="2">
    <source>
        <dbReference type="Pfam" id="PF26130"/>
    </source>
</evidence>
<accession>A0A803LM35</accession>
<dbReference type="Gramene" id="AUR62015346-RA">
    <property type="protein sequence ID" value="AUR62015346-RA:cds"/>
    <property type="gene ID" value="AUR62015346"/>
</dbReference>
<feature type="region of interest" description="Disordered" evidence="1">
    <location>
        <begin position="118"/>
        <end position="218"/>
    </location>
</feature>
<proteinExistence type="predicted"/>
<dbReference type="EnsemblPlants" id="AUR62015346-RA">
    <property type="protein sequence ID" value="AUR62015346-RA:cds"/>
    <property type="gene ID" value="AUR62015346"/>
</dbReference>
<name>A0A803LM35_CHEQI</name>
<keyword evidence="4" id="KW-1185">Reference proteome</keyword>
<feature type="compositionally biased region" description="Low complexity" evidence="1">
    <location>
        <begin position="173"/>
        <end position="183"/>
    </location>
</feature>
<feature type="compositionally biased region" description="Gly residues" evidence="1">
    <location>
        <begin position="161"/>
        <end position="172"/>
    </location>
</feature>
<sequence length="244" mass="26704">MPKKKVAKSKQFDCLTVKFWHGGEFELGKNGELEYNGGECTNFVIDPDELCYWEFLEFRKQSGMDWVNQLFYQIPGMNMDKGLRVFHGDEECRVMSELGVKNRGIVVYDVQHNYDSIHADIPPSKSQEVGVSQPVPKESDVSKSTNPKQQKKQSKYEAQGRGRGTGRGGAGSGSQSAEIAVAGQGRGRARGRGVAEKRAESGEALVPGQGRGMTRGKRRAKIPIGIGVLFGDDGNPVVPATKAR</sequence>
<reference evidence="3" key="2">
    <citation type="submission" date="2021-03" db="UniProtKB">
        <authorList>
            <consortium name="EnsemblPlants"/>
        </authorList>
    </citation>
    <scope>IDENTIFICATION</scope>
</reference>
<evidence type="ECO:0000256" key="1">
    <source>
        <dbReference type="SAM" id="MobiDB-lite"/>
    </source>
</evidence>
<reference evidence="3" key="1">
    <citation type="journal article" date="2017" name="Nature">
        <title>The genome of Chenopodium quinoa.</title>
        <authorList>
            <person name="Jarvis D.E."/>
            <person name="Ho Y.S."/>
            <person name="Lightfoot D.J."/>
            <person name="Schmoeckel S.M."/>
            <person name="Li B."/>
            <person name="Borm T.J.A."/>
            <person name="Ohyanagi H."/>
            <person name="Mineta K."/>
            <person name="Michell C.T."/>
            <person name="Saber N."/>
            <person name="Kharbatia N.M."/>
            <person name="Rupper R.R."/>
            <person name="Sharp A.R."/>
            <person name="Dally N."/>
            <person name="Boughton B.A."/>
            <person name="Woo Y.H."/>
            <person name="Gao G."/>
            <person name="Schijlen E.G.W.M."/>
            <person name="Guo X."/>
            <person name="Momin A.A."/>
            <person name="Negrao S."/>
            <person name="Al-Babili S."/>
            <person name="Gehring C."/>
            <person name="Roessner U."/>
            <person name="Jung C."/>
            <person name="Murphy K."/>
            <person name="Arold S.T."/>
            <person name="Gojobori T."/>
            <person name="van der Linden C.G."/>
            <person name="van Loo E.N."/>
            <person name="Jellen E.N."/>
            <person name="Maughan P.J."/>
            <person name="Tester M."/>
        </authorList>
    </citation>
    <scope>NUCLEOTIDE SEQUENCE [LARGE SCALE GENOMIC DNA]</scope>
    <source>
        <strain evidence="3">cv. PI 614886</strain>
    </source>
</reference>
<organism evidence="3 4">
    <name type="scientific">Chenopodium quinoa</name>
    <name type="common">Quinoa</name>
    <dbReference type="NCBI Taxonomy" id="63459"/>
    <lineage>
        <taxon>Eukaryota</taxon>
        <taxon>Viridiplantae</taxon>
        <taxon>Streptophyta</taxon>
        <taxon>Embryophyta</taxon>
        <taxon>Tracheophyta</taxon>
        <taxon>Spermatophyta</taxon>
        <taxon>Magnoliopsida</taxon>
        <taxon>eudicotyledons</taxon>
        <taxon>Gunneridae</taxon>
        <taxon>Pentapetalae</taxon>
        <taxon>Caryophyllales</taxon>
        <taxon>Chenopodiaceae</taxon>
        <taxon>Chenopodioideae</taxon>
        <taxon>Atripliceae</taxon>
        <taxon>Chenopodium</taxon>
    </lineage>
</organism>
<dbReference type="InterPro" id="IPR058594">
    <property type="entry name" value="PB1-like_dom_pln"/>
</dbReference>
<evidence type="ECO:0000313" key="3">
    <source>
        <dbReference type="EnsemblPlants" id="AUR62015346-RA:cds"/>
    </source>
</evidence>